<protein>
    <submittedName>
        <fullName evidence="1">Uncharacterized protein</fullName>
    </submittedName>
</protein>
<dbReference type="EMBL" id="JACANB010000001">
    <property type="protein sequence ID" value="MDM1695525.1"/>
    <property type="molecule type" value="Genomic_DNA"/>
</dbReference>
<reference evidence="1" key="1">
    <citation type="submission" date="2020-06" db="EMBL/GenBank/DDBJ databases">
        <authorList>
            <person name="Dong N."/>
        </authorList>
    </citation>
    <scope>NUCLEOTIDE SEQUENCE</scope>
    <source>
        <strain evidence="1">DF46-2-2</strain>
    </source>
</reference>
<dbReference type="Gene3D" id="3.40.190.170">
    <property type="entry name" value="Bacterial extracellular solute-binding protein, family 7"/>
    <property type="match status" value="1"/>
</dbReference>
<dbReference type="InterPro" id="IPR038404">
    <property type="entry name" value="TRAP_DctP_sf"/>
</dbReference>
<name>A0AAW7DNG6_9GAMM</name>
<proteinExistence type="predicted"/>
<evidence type="ECO:0000313" key="1">
    <source>
        <dbReference type="EMBL" id="MDM1695525.1"/>
    </source>
</evidence>
<comment type="caution">
    <text evidence="1">The sequence shown here is derived from an EMBL/GenBank/DDBJ whole genome shotgun (WGS) entry which is preliminary data.</text>
</comment>
<accession>A0AAW7DNG6</accession>
<dbReference type="Proteomes" id="UP001173465">
    <property type="component" value="Unassembled WGS sequence"/>
</dbReference>
<organism evidence="1 2">
    <name type="scientific">Thiopseudomonas alkaliphila</name>
    <dbReference type="NCBI Taxonomy" id="1697053"/>
    <lineage>
        <taxon>Bacteria</taxon>
        <taxon>Pseudomonadati</taxon>
        <taxon>Pseudomonadota</taxon>
        <taxon>Gammaproteobacteria</taxon>
        <taxon>Pseudomonadales</taxon>
        <taxon>Pseudomonadaceae</taxon>
        <taxon>Thiopseudomonas</taxon>
    </lineage>
</organism>
<sequence length="39" mass="4172">MPKAIAVGAVDMGIVSLTQFAGTLPAVDLFYLPFLFDNQ</sequence>
<dbReference type="AlphaFoldDB" id="A0AAW7DNG6"/>
<gene>
    <name evidence="1" type="ORF">HX099_02430</name>
</gene>
<evidence type="ECO:0000313" key="2">
    <source>
        <dbReference type="Proteomes" id="UP001173465"/>
    </source>
</evidence>
<reference evidence="1" key="2">
    <citation type="journal article" date="2022" name="Sci. Total Environ.">
        <title>Prevalence, transmission, and molecular epidemiology of tet(X)-positive bacteria among humans, animals, and environmental niches in China: An epidemiological, and genomic-based study.</title>
        <authorList>
            <person name="Dong N."/>
            <person name="Zeng Y."/>
            <person name="Cai C."/>
            <person name="Sun C."/>
            <person name="Lu J."/>
            <person name="Liu C."/>
            <person name="Zhou H."/>
            <person name="Sun Q."/>
            <person name="Shu L."/>
            <person name="Wang H."/>
            <person name="Wang Y."/>
            <person name="Wang S."/>
            <person name="Wu C."/>
            <person name="Chan E.W."/>
            <person name="Chen G."/>
            <person name="Shen Z."/>
            <person name="Chen S."/>
            <person name="Zhang R."/>
        </authorList>
    </citation>
    <scope>NUCLEOTIDE SEQUENCE</scope>
    <source>
        <strain evidence="1">DF46-2-2</strain>
    </source>
</reference>